<proteinExistence type="predicted"/>
<dbReference type="Proteomes" id="UP000319209">
    <property type="component" value="Chromosome"/>
</dbReference>
<dbReference type="Pfam" id="PF20311">
    <property type="entry name" value="DUF6607"/>
    <property type="match status" value="1"/>
</dbReference>
<evidence type="ECO:0000313" key="2">
    <source>
        <dbReference type="EMBL" id="QDO93036.1"/>
    </source>
</evidence>
<sequence>MKKIVPLIILITGFTFYSASAQKSKTQDQNAIKNMCGCFEVTFNFAETFNYVNDSTYVPSEVKHDKGLEWVQLVEDSDKKIVLQHLLIVGNPSSPHIVKHWRQDWEYENTDLYVYNGDNNWIYKSLPKSDVKGQWSQKVFQVDDSPRYEGSSSWVHVDGKSYWENTTTAPLPRREYTKRSDYNITLRRNRQEITNTGWIHDQDNDKLLRVAGKEDVVIAQEKGFNTYTKVDDSKCAAAQDYWKKTSAKWALVRTKWDEVFSRNKDLNLEEKVDNKQLYKYLFSDTEYQNKADIDTVIESFVKQ</sequence>
<keyword evidence="3" id="KW-1185">Reference proteome</keyword>
<dbReference type="OrthoDB" id="8564954at2"/>
<evidence type="ECO:0000256" key="1">
    <source>
        <dbReference type="SAM" id="SignalP"/>
    </source>
</evidence>
<reference evidence="2 3" key="1">
    <citation type="submission" date="2019-07" db="EMBL/GenBank/DDBJ databases">
        <title>Genome sequencing for Formosa sp. PS13.</title>
        <authorList>
            <person name="Park S.-J."/>
        </authorList>
    </citation>
    <scope>NUCLEOTIDE SEQUENCE [LARGE SCALE GENOMIC DNA]</scope>
    <source>
        <strain evidence="2 3">PS13</strain>
    </source>
</reference>
<dbReference type="InterPro" id="IPR046715">
    <property type="entry name" value="DUF6607"/>
</dbReference>
<feature type="signal peptide" evidence="1">
    <location>
        <begin position="1"/>
        <end position="21"/>
    </location>
</feature>
<dbReference type="RefSeq" id="WP_143379943.1">
    <property type="nucleotide sequence ID" value="NZ_CP041637.1"/>
</dbReference>
<dbReference type="EMBL" id="CP041637">
    <property type="protein sequence ID" value="QDO93036.1"/>
    <property type="molecule type" value="Genomic_DNA"/>
</dbReference>
<accession>A0A516GNC6</accession>
<evidence type="ECO:0000313" key="3">
    <source>
        <dbReference type="Proteomes" id="UP000319209"/>
    </source>
</evidence>
<keyword evidence="1" id="KW-0732">Signal</keyword>
<dbReference type="AlphaFoldDB" id="A0A516GNC6"/>
<evidence type="ECO:0008006" key="4">
    <source>
        <dbReference type="Google" id="ProtNLM"/>
    </source>
</evidence>
<organism evidence="2 3">
    <name type="scientific">Formosa sediminum</name>
    <dbReference type="NCBI Taxonomy" id="2594004"/>
    <lineage>
        <taxon>Bacteria</taxon>
        <taxon>Pseudomonadati</taxon>
        <taxon>Bacteroidota</taxon>
        <taxon>Flavobacteriia</taxon>
        <taxon>Flavobacteriales</taxon>
        <taxon>Flavobacteriaceae</taxon>
        <taxon>Formosa</taxon>
    </lineage>
</organism>
<feature type="chain" id="PRO_5022164065" description="YARHG domain-containing protein" evidence="1">
    <location>
        <begin position="22"/>
        <end position="303"/>
    </location>
</feature>
<dbReference type="KEGG" id="fop:FNB79_03280"/>
<protein>
    <recommendedName>
        <fullName evidence="4">YARHG domain-containing protein</fullName>
    </recommendedName>
</protein>
<gene>
    <name evidence="2" type="ORF">FNB79_03280</name>
</gene>
<name>A0A516GNC6_9FLAO</name>